<gene>
    <name evidence="1" type="ORF">ACFSCX_13305</name>
</gene>
<evidence type="ECO:0008006" key="3">
    <source>
        <dbReference type="Google" id="ProtNLM"/>
    </source>
</evidence>
<reference evidence="2" key="1">
    <citation type="journal article" date="2019" name="Int. J. Syst. Evol. Microbiol.">
        <title>The Global Catalogue of Microorganisms (GCM) 10K type strain sequencing project: providing services to taxonomists for standard genome sequencing and annotation.</title>
        <authorList>
            <consortium name="The Broad Institute Genomics Platform"/>
            <consortium name="The Broad Institute Genome Sequencing Center for Infectious Disease"/>
            <person name="Wu L."/>
            <person name="Ma J."/>
        </authorList>
    </citation>
    <scope>NUCLEOTIDE SEQUENCE [LARGE SCALE GENOMIC DNA]</scope>
    <source>
        <strain evidence="2">CCUG 49339</strain>
    </source>
</reference>
<accession>A0ABW4LSS8</accession>
<keyword evidence="2" id="KW-1185">Reference proteome</keyword>
<dbReference type="RefSeq" id="WP_377928734.1">
    <property type="nucleotide sequence ID" value="NZ_JBHUEM010000020.1"/>
</dbReference>
<organism evidence="1 2">
    <name type="scientific">Bacillus salitolerans</name>
    <dbReference type="NCBI Taxonomy" id="1437434"/>
    <lineage>
        <taxon>Bacteria</taxon>
        <taxon>Bacillati</taxon>
        <taxon>Bacillota</taxon>
        <taxon>Bacilli</taxon>
        <taxon>Bacillales</taxon>
        <taxon>Bacillaceae</taxon>
        <taxon>Bacillus</taxon>
    </lineage>
</organism>
<evidence type="ECO:0000313" key="1">
    <source>
        <dbReference type="EMBL" id="MFD1737531.1"/>
    </source>
</evidence>
<proteinExistence type="predicted"/>
<name>A0ABW4LSS8_9BACI</name>
<sequence>MKLWQLAVIFILILSGCANNDLKREVLYVDKGTGVGYEFKSYHEITNQEIIEETTKILNDYEWIDIKISRISSPNYQISFKSKKDERFMIWVNEENHMVEIDNYNGQIKKLGTEDSKKMVEILSK</sequence>
<dbReference type="EMBL" id="JBHUEM010000020">
    <property type="protein sequence ID" value="MFD1737531.1"/>
    <property type="molecule type" value="Genomic_DNA"/>
</dbReference>
<protein>
    <recommendedName>
        <fullName evidence="3">Lipoprotein</fullName>
    </recommendedName>
</protein>
<dbReference type="Proteomes" id="UP001597214">
    <property type="component" value="Unassembled WGS sequence"/>
</dbReference>
<comment type="caution">
    <text evidence="1">The sequence shown here is derived from an EMBL/GenBank/DDBJ whole genome shotgun (WGS) entry which is preliminary data.</text>
</comment>
<evidence type="ECO:0000313" key="2">
    <source>
        <dbReference type="Proteomes" id="UP001597214"/>
    </source>
</evidence>
<dbReference type="PROSITE" id="PS51257">
    <property type="entry name" value="PROKAR_LIPOPROTEIN"/>
    <property type="match status" value="1"/>
</dbReference>